<evidence type="ECO:0000256" key="1">
    <source>
        <dbReference type="SAM" id="SignalP"/>
    </source>
</evidence>
<dbReference type="EMBL" id="JABWQX010000001">
    <property type="protein sequence ID" value="MBC3394742.1"/>
    <property type="molecule type" value="Genomic_DNA"/>
</dbReference>
<gene>
    <name evidence="3" type="ORF">HU742_013705</name>
    <name evidence="2" type="ORF">HU742_05960</name>
</gene>
<dbReference type="RefSeq" id="WP_186642823.1">
    <property type="nucleotide sequence ID" value="NZ_JABWQX020000001.1"/>
</dbReference>
<dbReference type="PROSITE" id="PS51257">
    <property type="entry name" value="PROKAR_LIPOPROTEIN"/>
    <property type="match status" value="1"/>
</dbReference>
<dbReference type="AlphaFoldDB" id="A0A923JPC3"/>
<proteinExistence type="predicted"/>
<feature type="chain" id="PRO_5044696778" evidence="1">
    <location>
        <begin position="20"/>
        <end position="90"/>
    </location>
</feature>
<name>A0A923JPC3_9PSED</name>
<protein>
    <submittedName>
        <fullName evidence="2">YceK/YidQ family lipoprotein</fullName>
    </submittedName>
</protein>
<reference evidence="2 4" key="1">
    <citation type="journal article" date="2020" name="Microorganisms">
        <title>Reliable Identification of Environmental Pseudomonas Isolates Using the rpoD Gene.</title>
        <authorList>
            <consortium name="The Broad Institute Genome Sequencing Platform"/>
            <person name="Girard L."/>
            <person name="Lood C."/>
            <person name="Rokni-Zadeh H."/>
            <person name="van Noort V."/>
            <person name="Lavigne R."/>
            <person name="De Mot R."/>
        </authorList>
    </citation>
    <scope>NUCLEOTIDE SEQUENCE</scope>
    <source>
        <strain evidence="2 4">SWRI102</strain>
    </source>
</reference>
<organism evidence="2">
    <name type="scientific">Pseudomonas marvdashtae</name>
    <dbReference type="NCBI Taxonomy" id="2745500"/>
    <lineage>
        <taxon>Bacteria</taxon>
        <taxon>Pseudomonadati</taxon>
        <taxon>Pseudomonadota</taxon>
        <taxon>Gammaproteobacteria</taxon>
        <taxon>Pseudomonadales</taxon>
        <taxon>Pseudomonadaceae</taxon>
        <taxon>Pseudomonas</taxon>
    </lineage>
</organism>
<reference evidence="2" key="2">
    <citation type="submission" date="2020-07" db="EMBL/GenBank/DDBJ databases">
        <authorList>
            <person name="Lood C."/>
            <person name="Girard L."/>
        </authorList>
    </citation>
    <scope>NUCLEOTIDE SEQUENCE</scope>
    <source>
        <strain evidence="2">SWRI102</strain>
    </source>
</reference>
<dbReference type="Proteomes" id="UP000659438">
    <property type="component" value="Unassembled WGS sequence"/>
</dbReference>
<dbReference type="Pfam" id="PF07119">
    <property type="entry name" value="DUF1375"/>
    <property type="match status" value="1"/>
</dbReference>
<dbReference type="EMBL" id="JABWQX020000001">
    <property type="protein sequence ID" value="MBV4552197.1"/>
    <property type="molecule type" value="Genomic_DNA"/>
</dbReference>
<feature type="signal peptide" evidence="1">
    <location>
        <begin position="1"/>
        <end position="19"/>
    </location>
</feature>
<evidence type="ECO:0000313" key="3">
    <source>
        <dbReference type="EMBL" id="MBV4552197.1"/>
    </source>
</evidence>
<keyword evidence="4" id="KW-1185">Reference proteome</keyword>
<accession>A0A923JPC3</accession>
<keyword evidence="2" id="KW-0449">Lipoprotein</keyword>
<comment type="caution">
    <text evidence="2">The sequence shown here is derived from an EMBL/GenBank/DDBJ whole genome shotgun (WGS) entry which is preliminary data.</text>
</comment>
<evidence type="ECO:0000313" key="2">
    <source>
        <dbReference type="EMBL" id="MBC3394742.1"/>
    </source>
</evidence>
<dbReference type="InterPro" id="IPR010780">
    <property type="entry name" value="DUF1375"/>
</dbReference>
<evidence type="ECO:0000313" key="4">
    <source>
        <dbReference type="Proteomes" id="UP000659438"/>
    </source>
</evidence>
<sequence length="90" mass="9631">MRIIGTALIIALLTGCATANETFGTGGLCGVSPYCGVYFDYQVLKEAVTEDNSTFASAFAPFAAIDLPLSFVADTLILPYTIFHMRPSEE</sequence>
<keyword evidence="1" id="KW-0732">Signal</keyword>
<reference evidence="3" key="3">
    <citation type="submission" date="2021-06" db="EMBL/GenBank/DDBJ databases">
        <title>Updating the genus Pseudomonas: Description of 43 new species and partition of the Pseudomonas putida group.</title>
        <authorList>
            <person name="Girard L."/>
            <person name="Lood C."/>
            <person name="Vandamme P."/>
            <person name="Rokni-Zadeh H."/>
            <person name="Van Noort V."/>
            <person name="Hofte M."/>
            <person name="Lavigne R."/>
            <person name="De Mot R."/>
        </authorList>
    </citation>
    <scope>NUCLEOTIDE SEQUENCE</scope>
    <source>
        <strain evidence="3">SWRI102</strain>
    </source>
</reference>